<dbReference type="PANTHER" id="PTHR47074:SF61">
    <property type="entry name" value="RNASE H TYPE-1 DOMAIN-CONTAINING PROTEIN"/>
    <property type="match status" value="1"/>
</dbReference>
<keyword evidence="1" id="KW-0812">Transmembrane</keyword>
<dbReference type="GO" id="GO:0004523">
    <property type="term" value="F:RNA-DNA hybrid ribonuclease activity"/>
    <property type="evidence" value="ECO:0007669"/>
    <property type="project" value="InterPro"/>
</dbReference>
<keyword evidence="4" id="KW-1185">Reference proteome</keyword>
<evidence type="ECO:0000313" key="3">
    <source>
        <dbReference type="EMBL" id="MBA0637396.1"/>
    </source>
</evidence>
<comment type="caution">
    <text evidence="3">The sequence shown here is derived from an EMBL/GenBank/DDBJ whole genome shotgun (WGS) entry which is preliminary data.</text>
</comment>
<evidence type="ECO:0000259" key="2">
    <source>
        <dbReference type="Pfam" id="PF13456"/>
    </source>
</evidence>
<dbReference type="PANTHER" id="PTHR47074">
    <property type="entry name" value="BNAC02G40300D PROTEIN"/>
    <property type="match status" value="1"/>
</dbReference>
<feature type="domain" description="RNase H type-1" evidence="2">
    <location>
        <begin position="66"/>
        <end position="152"/>
    </location>
</feature>
<proteinExistence type="predicted"/>
<organism evidence="3 4">
    <name type="scientific">Gossypium davidsonii</name>
    <name type="common">Davidson's cotton</name>
    <name type="synonym">Gossypium klotzschianum subsp. davidsonii</name>
    <dbReference type="NCBI Taxonomy" id="34287"/>
    <lineage>
        <taxon>Eukaryota</taxon>
        <taxon>Viridiplantae</taxon>
        <taxon>Streptophyta</taxon>
        <taxon>Embryophyta</taxon>
        <taxon>Tracheophyta</taxon>
        <taxon>Spermatophyta</taxon>
        <taxon>Magnoliopsida</taxon>
        <taxon>eudicotyledons</taxon>
        <taxon>Gunneridae</taxon>
        <taxon>Pentapetalae</taxon>
        <taxon>rosids</taxon>
        <taxon>malvids</taxon>
        <taxon>Malvales</taxon>
        <taxon>Malvaceae</taxon>
        <taxon>Malvoideae</taxon>
        <taxon>Gossypium</taxon>
    </lineage>
</organism>
<dbReference type="EMBL" id="JABFAC010248362">
    <property type="protein sequence ID" value="MBA0637396.1"/>
    <property type="molecule type" value="Genomic_DNA"/>
</dbReference>
<dbReference type="Gene3D" id="3.30.420.10">
    <property type="entry name" value="Ribonuclease H-like superfamily/Ribonuclease H"/>
    <property type="match status" value="1"/>
</dbReference>
<dbReference type="InterPro" id="IPR002156">
    <property type="entry name" value="RNaseH_domain"/>
</dbReference>
<evidence type="ECO:0000313" key="4">
    <source>
        <dbReference type="Proteomes" id="UP000593561"/>
    </source>
</evidence>
<reference evidence="3 4" key="1">
    <citation type="journal article" date="2019" name="Genome Biol. Evol.">
        <title>Insights into the evolution of the New World diploid cottons (Gossypium, subgenus Houzingenia) based on genome sequencing.</title>
        <authorList>
            <person name="Grover C.E."/>
            <person name="Arick M.A. 2nd"/>
            <person name="Thrash A."/>
            <person name="Conover J.L."/>
            <person name="Sanders W.S."/>
            <person name="Peterson D.G."/>
            <person name="Frelichowski J.E."/>
            <person name="Scheffler J.A."/>
            <person name="Scheffler B.E."/>
            <person name="Wendel J.F."/>
        </authorList>
    </citation>
    <scope>NUCLEOTIDE SEQUENCE [LARGE SCALE GENOMIC DNA]</scope>
    <source>
        <strain evidence="3">27</strain>
        <tissue evidence="3">Leaf</tissue>
    </source>
</reference>
<dbReference type="AlphaFoldDB" id="A0A7J8TGS0"/>
<evidence type="ECO:0000256" key="1">
    <source>
        <dbReference type="SAM" id="Phobius"/>
    </source>
</evidence>
<dbReference type="CDD" id="cd06222">
    <property type="entry name" value="RNase_H_like"/>
    <property type="match status" value="1"/>
</dbReference>
<dbReference type="GO" id="GO:0003676">
    <property type="term" value="F:nucleic acid binding"/>
    <property type="evidence" value="ECO:0007669"/>
    <property type="project" value="InterPro"/>
</dbReference>
<dbReference type="InterPro" id="IPR052929">
    <property type="entry name" value="RNase_H-like_EbsB-rel"/>
</dbReference>
<accession>A0A7J8TGS0</accession>
<dbReference type="Proteomes" id="UP000593561">
    <property type="component" value="Unassembled WGS sequence"/>
</dbReference>
<keyword evidence="1" id="KW-1133">Transmembrane helix</keyword>
<dbReference type="Pfam" id="PF13456">
    <property type="entry name" value="RVT_3"/>
    <property type="match status" value="1"/>
</dbReference>
<feature type="transmembrane region" description="Helical" evidence="1">
    <location>
        <begin position="6"/>
        <end position="28"/>
    </location>
</feature>
<protein>
    <recommendedName>
        <fullName evidence="2">RNase H type-1 domain-containing protein</fullName>
    </recommendedName>
</protein>
<keyword evidence="1" id="KW-0472">Membrane</keyword>
<dbReference type="InterPro" id="IPR044730">
    <property type="entry name" value="RNase_H-like_dom_plant"/>
</dbReference>
<dbReference type="InterPro" id="IPR036397">
    <property type="entry name" value="RNaseH_sf"/>
</dbReference>
<gene>
    <name evidence="3" type="ORF">Godav_029140</name>
</gene>
<sequence length="168" mass="19665">MQESDFWVWFQHFAMSISMLIFKASLAFKKRFVKENNLQSAQKVIVRILKEFDELEIRLYGHLPLRFVIRDREGLVMGNRMVINTHVCDVFIAEALAILQSLQFASEMGFTMVVVEGDSGMVISKVMQRQRDKSRISAYISDIKCLVSSFYRAISRMRVGNVIWWLMR</sequence>
<name>A0A7J8TGS0_GOSDV</name>